<dbReference type="Proteomes" id="UP000057737">
    <property type="component" value="Unassembled WGS sequence"/>
</dbReference>
<name>A0A109JAJ4_9BRAD</name>
<accession>A0A109JAJ4</accession>
<keyword evidence="2" id="KW-1185">Reference proteome</keyword>
<proteinExistence type="predicted"/>
<gene>
    <name evidence="1" type="ORF">AS156_23780</name>
</gene>
<dbReference type="EMBL" id="LNCU01000125">
    <property type="protein sequence ID" value="KWV45342.1"/>
    <property type="molecule type" value="Genomic_DNA"/>
</dbReference>
<protein>
    <submittedName>
        <fullName evidence="1">Uncharacterized protein</fullName>
    </submittedName>
</protein>
<reference evidence="1 2" key="1">
    <citation type="submission" date="2015-11" db="EMBL/GenBank/DDBJ databases">
        <title>Draft Genome Sequence of the Strain BR 10303 (Bradyrhizobium sp.) isolated from nodules of Centrolobium paraense.</title>
        <authorList>
            <person name="Zelli J.E."/>
            <person name="Simoes-Araujo J.L."/>
            <person name="Barauna A.C."/>
            <person name="Silva K."/>
        </authorList>
    </citation>
    <scope>NUCLEOTIDE SEQUENCE [LARGE SCALE GENOMIC DNA]</scope>
    <source>
        <strain evidence="1 2">BR 10303</strain>
    </source>
</reference>
<sequence>MRKRGLHILRIAELKEIGSVRQGNVKTPVSFHRPQKKAEAIGWRGAFPNADRHAAAGTKNTTHFRQSAVRLGDMEYTVAANDGIERIIGIWQILRVPLATIDRRSVPAGGGDHDLREVDSAYLGPALRSSQGKHTVSRADIEHVTCANDPSSIERDINRLRGQRTKDSFVTLGHCVPSASLKVSKGVRLVRHLNWHIPPPMRVVAFRKSNGS</sequence>
<evidence type="ECO:0000313" key="2">
    <source>
        <dbReference type="Proteomes" id="UP000057737"/>
    </source>
</evidence>
<dbReference type="AlphaFoldDB" id="A0A109JAJ4"/>
<evidence type="ECO:0000313" key="1">
    <source>
        <dbReference type="EMBL" id="KWV45342.1"/>
    </source>
</evidence>
<organism evidence="1 2">
    <name type="scientific">Bradyrhizobium macuxiense</name>
    <dbReference type="NCBI Taxonomy" id="1755647"/>
    <lineage>
        <taxon>Bacteria</taxon>
        <taxon>Pseudomonadati</taxon>
        <taxon>Pseudomonadota</taxon>
        <taxon>Alphaproteobacteria</taxon>
        <taxon>Hyphomicrobiales</taxon>
        <taxon>Nitrobacteraceae</taxon>
        <taxon>Bradyrhizobium</taxon>
    </lineage>
</organism>
<comment type="caution">
    <text evidence="1">The sequence shown here is derived from an EMBL/GenBank/DDBJ whole genome shotgun (WGS) entry which is preliminary data.</text>
</comment>